<sequence>MKKLLKYICLSMAAGFYLAACDKADEAYKDFVPQGEIIYPGKVDSLKVNPGKNRIELEWLLKTDSRIVKCRIYWNRKADSSDVTVQRTTGVDTVRTVLDAMTEGPYVFEVYTYNAQGDRSIRQEVNGDVYGEFYESNLINRILRSAVIDNDGNAKLQWDEADPRSPAVRLTYTDQDGVAQTLLVPSTESTTILNGAPQTGTMEFKTLYLPVPNAIDTFAAPVVKVNL</sequence>
<feature type="chain" id="PRO_5021764733" description="DUF4998 domain-containing protein" evidence="1">
    <location>
        <begin position="20"/>
        <end position="227"/>
    </location>
</feature>
<accession>A0A512RNG8</accession>
<dbReference type="InterPro" id="IPR013783">
    <property type="entry name" value="Ig-like_fold"/>
</dbReference>
<evidence type="ECO:0000256" key="1">
    <source>
        <dbReference type="SAM" id="SignalP"/>
    </source>
</evidence>
<dbReference type="CDD" id="cd00063">
    <property type="entry name" value="FN3"/>
    <property type="match status" value="1"/>
</dbReference>
<comment type="caution">
    <text evidence="2">The sequence shown here is derived from an EMBL/GenBank/DDBJ whole genome shotgun (WGS) entry which is preliminary data.</text>
</comment>
<gene>
    <name evidence="2" type="ORF">CCY01nite_35000</name>
</gene>
<evidence type="ECO:0000313" key="3">
    <source>
        <dbReference type="Proteomes" id="UP000321436"/>
    </source>
</evidence>
<evidence type="ECO:0008006" key="4">
    <source>
        <dbReference type="Google" id="ProtNLM"/>
    </source>
</evidence>
<dbReference type="AlphaFoldDB" id="A0A512RNG8"/>
<dbReference type="InterPro" id="IPR036116">
    <property type="entry name" value="FN3_sf"/>
</dbReference>
<dbReference type="InterPro" id="IPR003961">
    <property type="entry name" value="FN3_dom"/>
</dbReference>
<dbReference type="Gene3D" id="2.60.40.10">
    <property type="entry name" value="Immunoglobulins"/>
    <property type="match status" value="1"/>
</dbReference>
<dbReference type="Proteomes" id="UP000321436">
    <property type="component" value="Unassembled WGS sequence"/>
</dbReference>
<dbReference type="OrthoDB" id="1043438at2"/>
<dbReference type="EMBL" id="BKAU01000004">
    <property type="protein sequence ID" value="GEP97240.1"/>
    <property type="molecule type" value="Genomic_DNA"/>
</dbReference>
<keyword evidence="3" id="KW-1185">Reference proteome</keyword>
<organism evidence="2 3">
    <name type="scientific">Chitinophaga cymbidii</name>
    <dbReference type="NCBI Taxonomy" id="1096750"/>
    <lineage>
        <taxon>Bacteria</taxon>
        <taxon>Pseudomonadati</taxon>
        <taxon>Bacteroidota</taxon>
        <taxon>Chitinophagia</taxon>
        <taxon>Chitinophagales</taxon>
        <taxon>Chitinophagaceae</taxon>
        <taxon>Chitinophaga</taxon>
    </lineage>
</organism>
<name>A0A512RNG8_9BACT</name>
<dbReference type="Pfam" id="PF16389">
    <property type="entry name" value="DUF4998"/>
    <property type="match status" value="1"/>
</dbReference>
<proteinExistence type="predicted"/>
<evidence type="ECO:0000313" key="2">
    <source>
        <dbReference type="EMBL" id="GEP97240.1"/>
    </source>
</evidence>
<protein>
    <recommendedName>
        <fullName evidence="4">DUF4998 domain-containing protein</fullName>
    </recommendedName>
</protein>
<feature type="signal peptide" evidence="1">
    <location>
        <begin position="1"/>
        <end position="19"/>
    </location>
</feature>
<keyword evidence="1" id="KW-0732">Signal</keyword>
<dbReference type="RefSeq" id="WP_146864619.1">
    <property type="nucleotide sequence ID" value="NZ_BKAU01000004.1"/>
</dbReference>
<dbReference type="SUPFAM" id="SSF49265">
    <property type="entry name" value="Fibronectin type III"/>
    <property type="match status" value="1"/>
</dbReference>
<reference evidence="2 3" key="1">
    <citation type="submission" date="2019-07" db="EMBL/GenBank/DDBJ databases">
        <title>Whole genome shotgun sequence of Chitinophaga cymbidii NBRC 109752.</title>
        <authorList>
            <person name="Hosoyama A."/>
            <person name="Uohara A."/>
            <person name="Ohji S."/>
            <person name="Ichikawa N."/>
        </authorList>
    </citation>
    <scope>NUCLEOTIDE SEQUENCE [LARGE SCALE GENOMIC DNA]</scope>
    <source>
        <strain evidence="2 3">NBRC 109752</strain>
    </source>
</reference>